<evidence type="ECO:0000256" key="11">
    <source>
        <dbReference type="SAM" id="MobiDB-lite"/>
    </source>
</evidence>
<dbReference type="SUPFAM" id="SSF55103">
    <property type="entry name" value="FAD-linked oxidases, C-terminal domain"/>
    <property type="match status" value="1"/>
</dbReference>
<evidence type="ECO:0000256" key="3">
    <source>
        <dbReference type="ARBA" id="ARBA00022630"/>
    </source>
</evidence>
<keyword evidence="4" id="KW-0479">Metal-binding</keyword>
<dbReference type="STRING" id="310781.SAMN05216259_10792"/>
<dbReference type="GO" id="GO:0051536">
    <property type="term" value="F:iron-sulfur cluster binding"/>
    <property type="evidence" value="ECO:0007669"/>
    <property type="project" value="UniProtKB-KW"/>
</dbReference>
<evidence type="ECO:0000256" key="1">
    <source>
        <dbReference type="ARBA" id="ARBA00001974"/>
    </source>
</evidence>
<evidence type="ECO:0000259" key="12">
    <source>
        <dbReference type="PROSITE" id="PS51379"/>
    </source>
</evidence>
<feature type="domain" description="FAD-binding PCMH-type" evidence="13">
    <location>
        <begin position="69"/>
        <end position="297"/>
    </location>
</feature>
<dbReference type="EC" id="1.1.2.4" evidence="10"/>
<dbReference type="PROSITE" id="PS51387">
    <property type="entry name" value="FAD_PCMH"/>
    <property type="match status" value="1"/>
</dbReference>
<evidence type="ECO:0000256" key="9">
    <source>
        <dbReference type="ARBA" id="ARBA00023014"/>
    </source>
</evidence>
<reference evidence="14 15" key="1">
    <citation type="submission" date="2016-10" db="EMBL/GenBank/DDBJ databases">
        <authorList>
            <person name="de Groot N.N."/>
        </authorList>
    </citation>
    <scope>NUCLEOTIDE SEQUENCE [LARGE SCALE GENOMIC DNA]</scope>
    <source>
        <strain evidence="14 15">CGMCC 4.2022</strain>
    </source>
</reference>
<dbReference type="PANTHER" id="PTHR11748:SF111">
    <property type="entry name" value="D-LACTATE DEHYDROGENASE, MITOCHONDRIAL-RELATED"/>
    <property type="match status" value="1"/>
</dbReference>
<proteinExistence type="inferred from homology"/>
<dbReference type="GO" id="GO:0008720">
    <property type="term" value="F:D-lactate dehydrogenase (NAD+) activity"/>
    <property type="evidence" value="ECO:0007669"/>
    <property type="project" value="TreeGrafter"/>
</dbReference>
<keyword evidence="3" id="KW-0285">Flavoprotein</keyword>
<dbReference type="InterPro" id="IPR016166">
    <property type="entry name" value="FAD-bd_PCMH"/>
</dbReference>
<evidence type="ECO:0000256" key="7">
    <source>
        <dbReference type="ARBA" id="ARBA00023002"/>
    </source>
</evidence>
<keyword evidence="5" id="KW-0274">FAD</keyword>
<dbReference type="InterPro" id="IPR004113">
    <property type="entry name" value="FAD-bd_oxidored_4_C"/>
</dbReference>
<dbReference type="EMBL" id="FNIE01000007">
    <property type="protein sequence ID" value="SDO05296.1"/>
    <property type="molecule type" value="Genomic_DNA"/>
</dbReference>
<feature type="region of interest" description="Disordered" evidence="11">
    <location>
        <begin position="1"/>
        <end position="35"/>
    </location>
</feature>
<dbReference type="PROSITE" id="PS51379">
    <property type="entry name" value="4FE4S_FER_2"/>
    <property type="match status" value="1"/>
</dbReference>
<organism evidence="14 15">
    <name type="scientific">Actinacidiphila guanduensis</name>
    <dbReference type="NCBI Taxonomy" id="310781"/>
    <lineage>
        <taxon>Bacteria</taxon>
        <taxon>Bacillati</taxon>
        <taxon>Actinomycetota</taxon>
        <taxon>Actinomycetes</taxon>
        <taxon>Kitasatosporales</taxon>
        <taxon>Streptomycetaceae</taxon>
        <taxon>Actinacidiphila</taxon>
    </lineage>
</organism>
<dbReference type="Gene3D" id="1.10.45.10">
    <property type="entry name" value="Vanillyl-alcohol Oxidase, Chain A, domain 4"/>
    <property type="match status" value="1"/>
</dbReference>
<comment type="cofactor">
    <cofactor evidence="1">
        <name>FAD</name>
        <dbReference type="ChEBI" id="CHEBI:57692"/>
    </cofactor>
</comment>
<dbReference type="AlphaFoldDB" id="A0A1H0GEL0"/>
<gene>
    <name evidence="14" type="ORF">SAMN05216259_10792</name>
</gene>
<dbReference type="GO" id="GO:0004458">
    <property type="term" value="F:D-lactate dehydrogenase (cytochrome) activity"/>
    <property type="evidence" value="ECO:0007669"/>
    <property type="project" value="UniProtKB-EC"/>
</dbReference>
<dbReference type="InterPro" id="IPR016167">
    <property type="entry name" value="FAD-bd_PCMH_sub1"/>
</dbReference>
<dbReference type="InterPro" id="IPR006094">
    <property type="entry name" value="Oxid_FAD_bind_N"/>
</dbReference>
<keyword evidence="9" id="KW-0411">Iron-sulfur</keyword>
<feature type="domain" description="4Fe-4S ferredoxin-type" evidence="12">
    <location>
        <begin position="568"/>
        <end position="597"/>
    </location>
</feature>
<dbReference type="Pfam" id="PF13183">
    <property type="entry name" value="Fer4_8"/>
    <property type="match status" value="1"/>
</dbReference>
<dbReference type="Gene3D" id="1.10.1060.10">
    <property type="entry name" value="Alpha-helical ferredoxin"/>
    <property type="match status" value="1"/>
</dbReference>
<dbReference type="InterPro" id="IPR016169">
    <property type="entry name" value="FAD-bd_PCMH_sub2"/>
</dbReference>
<accession>A0A1H0GEL0</accession>
<evidence type="ECO:0000256" key="8">
    <source>
        <dbReference type="ARBA" id="ARBA00023004"/>
    </source>
</evidence>
<feature type="region of interest" description="Disordered" evidence="11">
    <location>
        <begin position="693"/>
        <end position="719"/>
    </location>
</feature>
<keyword evidence="6" id="KW-0809">Transit peptide</keyword>
<evidence type="ECO:0000259" key="13">
    <source>
        <dbReference type="PROSITE" id="PS51387"/>
    </source>
</evidence>
<dbReference type="Pfam" id="PF01565">
    <property type="entry name" value="FAD_binding_4"/>
    <property type="match status" value="1"/>
</dbReference>
<dbReference type="InterPro" id="IPR017900">
    <property type="entry name" value="4Fe4S_Fe_S_CS"/>
</dbReference>
<dbReference type="OrthoDB" id="9770306at2"/>
<evidence type="ECO:0000256" key="5">
    <source>
        <dbReference type="ARBA" id="ARBA00022827"/>
    </source>
</evidence>
<evidence type="ECO:0000256" key="6">
    <source>
        <dbReference type="ARBA" id="ARBA00022946"/>
    </source>
</evidence>
<comment type="similarity">
    <text evidence="2">Belongs to the FAD-binding oxidoreductase/transferase type 4 family.</text>
</comment>
<dbReference type="SUPFAM" id="SSF46548">
    <property type="entry name" value="alpha-helical ferredoxin"/>
    <property type="match status" value="1"/>
</dbReference>
<dbReference type="InterPro" id="IPR036318">
    <property type="entry name" value="FAD-bd_PCMH-like_sf"/>
</dbReference>
<dbReference type="SUPFAM" id="SSF56176">
    <property type="entry name" value="FAD-binding/transporter-associated domain-like"/>
    <property type="match status" value="1"/>
</dbReference>
<evidence type="ECO:0000313" key="14">
    <source>
        <dbReference type="EMBL" id="SDO05296.1"/>
    </source>
</evidence>
<dbReference type="GO" id="GO:0071949">
    <property type="term" value="F:FAD binding"/>
    <property type="evidence" value="ECO:0007669"/>
    <property type="project" value="InterPro"/>
</dbReference>
<dbReference type="GO" id="GO:1903457">
    <property type="term" value="P:lactate catabolic process"/>
    <property type="evidence" value="ECO:0007669"/>
    <property type="project" value="TreeGrafter"/>
</dbReference>
<dbReference type="Proteomes" id="UP000199341">
    <property type="component" value="Unassembled WGS sequence"/>
</dbReference>
<protein>
    <recommendedName>
        <fullName evidence="10">D-lactate dehydrogenase (cytochrome)</fullName>
        <ecNumber evidence="10">1.1.2.4</ecNumber>
    </recommendedName>
</protein>
<dbReference type="InterPro" id="IPR016164">
    <property type="entry name" value="FAD-linked_Oxase-like_C"/>
</dbReference>
<evidence type="ECO:0000256" key="10">
    <source>
        <dbReference type="ARBA" id="ARBA00038897"/>
    </source>
</evidence>
<name>A0A1H0GEL0_9ACTN</name>
<dbReference type="RefSeq" id="WP_093785303.1">
    <property type="nucleotide sequence ID" value="NZ_FNIE01000007.1"/>
</dbReference>
<keyword evidence="7" id="KW-0560">Oxidoreductase</keyword>
<dbReference type="PROSITE" id="PS00198">
    <property type="entry name" value="4FE4S_FER_1"/>
    <property type="match status" value="1"/>
</dbReference>
<dbReference type="Gene3D" id="3.30.465.10">
    <property type="match status" value="1"/>
</dbReference>
<dbReference type="GO" id="GO:0046872">
    <property type="term" value="F:metal ion binding"/>
    <property type="evidence" value="ECO:0007669"/>
    <property type="project" value="UniProtKB-KW"/>
</dbReference>
<dbReference type="Pfam" id="PF02913">
    <property type="entry name" value="FAD-oxidase_C"/>
    <property type="match status" value="1"/>
</dbReference>
<evidence type="ECO:0000256" key="2">
    <source>
        <dbReference type="ARBA" id="ARBA00008000"/>
    </source>
</evidence>
<sequence length="980" mass="101775">MPVREPKGEKPAGWRPRPPATAAPDRVEEARAGGSPRGLAADLAGLLGPGKVLGTVSDLVRYASDAGPYRFVPQAVAVPDSVQDIAKLMAYARRERRTLVFRAAGTSLNGQAQGEDILVDVRRHFSGVEVEAGGARARLLPGTVLARANAALARHGRVLGPDPASAAAATIGGVLAGNAAGPAAGTTRDSYRTVLSLTAVLPSGTVVDTGDPEADTALAAAEPELHQGLLDLKDEIEGDPELVARIRAGHALPNSAGYRLDAFLDAETPVQILRGLMIGSQGTLGFVAEAVYETLPARPAATAALLFFPALAAAAEAAPHFATAGAEAVELMDGRTLRAAAAVAGLPGEWAALPAECAALLVEFRAADETELAAYERAARRICDDLGLVSPVPTAANDFTRDRAAIARLWRARRAFLTAVGATRPPGITLACEDLAVPPGRLAEACAELLALLERHGFETAAVAGSAGQGTLECLLAFDAADPADVERYAAFLDDYCHTVTERLGGTPRARHGTGRALTPHLETVWGPAAVALMWRVKRLLDPDGILAPRVLLDQDPRGHLRGLKTLPAIEAAADPCTECGLCEPVCPSRELTTTPRQRIALRREMHRQGAGSPVAEALLAGYGAEAVDSCAGESLCAAACPVGIDTGALMRDFRRARRGRAEERAATALARHWRTAGRAARSTLAAAAAVRARTRPGDVLPDPTRTPQRGAAGPFGFLSDPPGAAPRLPHTAQRGAAAVYYPACANRLLGPARGRRGWVVQALVALAERAGSPLWIPPGVAGTCCAAPWRARGHEEGAALMANRAVEHAWGWTGGGRLPFVVDAQSCALGLGQGLVPLLSDANRELHEELTIVDAVSWTAEQLLPKLTVASPAGSAVLHPTCAGHRLAGPDAAGDDPLAVLARALASDVAVPEDAGCCGCGSLTAGVIAAATRPEAEEVAARPYELYLSADRLCEAALERATGEPYESVLVALERATRP</sequence>
<keyword evidence="8" id="KW-0408">Iron</keyword>
<evidence type="ECO:0000256" key="4">
    <source>
        <dbReference type="ARBA" id="ARBA00022723"/>
    </source>
</evidence>
<dbReference type="Gene3D" id="3.30.43.10">
    <property type="entry name" value="Uridine Diphospho-n-acetylenolpyruvylglucosamine Reductase, domain 2"/>
    <property type="match status" value="1"/>
</dbReference>
<dbReference type="InterPro" id="IPR016171">
    <property type="entry name" value="Vanillyl_alc_oxidase_C-sub2"/>
</dbReference>
<feature type="compositionally biased region" description="Basic and acidic residues" evidence="11">
    <location>
        <begin position="1"/>
        <end position="12"/>
    </location>
</feature>
<dbReference type="InterPro" id="IPR017896">
    <property type="entry name" value="4Fe4S_Fe-S-bd"/>
</dbReference>
<keyword evidence="15" id="KW-1185">Reference proteome</keyword>
<dbReference type="PANTHER" id="PTHR11748">
    <property type="entry name" value="D-LACTATE DEHYDROGENASE"/>
    <property type="match status" value="1"/>
</dbReference>
<evidence type="ECO:0000313" key="15">
    <source>
        <dbReference type="Proteomes" id="UP000199341"/>
    </source>
</evidence>
<dbReference type="InterPro" id="IPR009051">
    <property type="entry name" value="Helical_ferredxn"/>
</dbReference>